<feature type="transmembrane region" description="Helical" evidence="1">
    <location>
        <begin position="51"/>
        <end position="70"/>
    </location>
</feature>
<accession>A0ABQ8ZKA4</accession>
<keyword evidence="1" id="KW-0812">Transmembrane</keyword>
<gene>
    <name evidence="2" type="ORF">OIU77_016353</name>
</gene>
<comment type="caution">
    <text evidence="2">The sequence shown here is derived from an EMBL/GenBank/DDBJ whole genome shotgun (WGS) entry which is preliminary data.</text>
</comment>
<reference evidence="2" key="2">
    <citation type="journal article" date="2023" name="Int. J. Mol. Sci.">
        <title>De Novo Assembly and Annotation of 11 Diverse Shrub Willow (Salix) Genomes Reveals Novel Gene Organization in Sex-Linked Regions.</title>
        <authorList>
            <person name="Hyden B."/>
            <person name="Feng K."/>
            <person name="Yates T.B."/>
            <person name="Jawdy S."/>
            <person name="Cereghino C."/>
            <person name="Smart L.B."/>
            <person name="Muchero W."/>
        </authorList>
    </citation>
    <scope>NUCLEOTIDE SEQUENCE</scope>
    <source>
        <tissue evidence="2">Shoot tip</tissue>
    </source>
</reference>
<name>A0ABQ8ZKA4_9ROSI</name>
<keyword evidence="1" id="KW-0472">Membrane</keyword>
<dbReference type="EMBL" id="JAPFFI010000027">
    <property type="protein sequence ID" value="KAJ6302246.1"/>
    <property type="molecule type" value="Genomic_DNA"/>
</dbReference>
<proteinExistence type="predicted"/>
<keyword evidence="3" id="KW-1185">Reference proteome</keyword>
<evidence type="ECO:0000313" key="3">
    <source>
        <dbReference type="Proteomes" id="UP001141253"/>
    </source>
</evidence>
<reference evidence="2" key="1">
    <citation type="submission" date="2022-10" db="EMBL/GenBank/DDBJ databases">
        <authorList>
            <person name="Hyden B.L."/>
            <person name="Feng K."/>
            <person name="Yates T."/>
            <person name="Jawdy S."/>
            <person name="Smart L.B."/>
            <person name="Muchero W."/>
        </authorList>
    </citation>
    <scope>NUCLEOTIDE SEQUENCE</scope>
    <source>
        <tissue evidence="2">Shoot tip</tissue>
    </source>
</reference>
<evidence type="ECO:0000256" key="1">
    <source>
        <dbReference type="SAM" id="Phobius"/>
    </source>
</evidence>
<feature type="transmembrane region" description="Helical" evidence="1">
    <location>
        <begin position="26"/>
        <end position="45"/>
    </location>
</feature>
<dbReference type="Proteomes" id="UP001141253">
    <property type="component" value="Chromosome 16"/>
</dbReference>
<evidence type="ECO:0000313" key="2">
    <source>
        <dbReference type="EMBL" id="KAJ6302246.1"/>
    </source>
</evidence>
<protein>
    <submittedName>
        <fullName evidence="2">Uncharacterized protein</fullName>
    </submittedName>
</protein>
<keyword evidence="1" id="KW-1133">Transmembrane helix</keyword>
<sequence>MSNDCRIPFFCGGDKSIRNTLGEGHFYFLLIIIVCFHFILVHEFLLSFTPYFLYFPNLLCLLWSVLHQHVPDIV</sequence>
<organism evidence="2 3">
    <name type="scientific">Salix suchowensis</name>
    <dbReference type="NCBI Taxonomy" id="1278906"/>
    <lineage>
        <taxon>Eukaryota</taxon>
        <taxon>Viridiplantae</taxon>
        <taxon>Streptophyta</taxon>
        <taxon>Embryophyta</taxon>
        <taxon>Tracheophyta</taxon>
        <taxon>Spermatophyta</taxon>
        <taxon>Magnoliopsida</taxon>
        <taxon>eudicotyledons</taxon>
        <taxon>Gunneridae</taxon>
        <taxon>Pentapetalae</taxon>
        <taxon>rosids</taxon>
        <taxon>fabids</taxon>
        <taxon>Malpighiales</taxon>
        <taxon>Salicaceae</taxon>
        <taxon>Saliceae</taxon>
        <taxon>Salix</taxon>
    </lineage>
</organism>